<dbReference type="InterPro" id="IPR011006">
    <property type="entry name" value="CheY-like_superfamily"/>
</dbReference>
<dbReference type="Gene3D" id="3.30.450.20">
    <property type="entry name" value="PAS domain"/>
    <property type="match status" value="1"/>
</dbReference>
<dbReference type="Proteomes" id="UP000798046">
    <property type="component" value="Unassembled WGS sequence"/>
</dbReference>
<dbReference type="PRINTS" id="PR00344">
    <property type="entry name" value="BCTRLSENSOR"/>
</dbReference>
<dbReference type="InterPro" id="IPR001789">
    <property type="entry name" value="Sig_transdc_resp-reg_receiver"/>
</dbReference>
<dbReference type="Pfam" id="PF02518">
    <property type="entry name" value="HATPase_c"/>
    <property type="match status" value="1"/>
</dbReference>
<feature type="region of interest" description="Disordered" evidence="10">
    <location>
        <begin position="1"/>
        <end position="21"/>
    </location>
</feature>
<evidence type="ECO:0000256" key="2">
    <source>
        <dbReference type="ARBA" id="ARBA00012438"/>
    </source>
</evidence>
<proteinExistence type="predicted"/>
<evidence type="ECO:0000256" key="5">
    <source>
        <dbReference type="ARBA" id="ARBA00022741"/>
    </source>
</evidence>
<dbReference type="InterPro" id="IPR001610">
    <property type="entry name" value="PAC"/>
</dbReference>
<dbReference type="SMART" id="SM00388">
    <property type="entry name" value="HisKA"/>
    <property type="match status" value="1"/>
</dbReference>
<keyword evidence="11" id="KW-1133">Transmembrane helix</keyword>
<dbReference type="InterPro" id="IPR013767">
    <property type="entry name" value="PAS_fold"/>
</dbReference>
<dbReference type="PROSITE" id="PS50110">
    <property type="entry name" value="RESPONSE_REGULATORY"/>
    <property type="match status" value="1"/>
</dbReference>
<dbReference type="SUPFAM" id="SSF52172">
    <property type="entry name" value="CheY-like"/>
    <property type="match status" value="1"/>
</dbReference>
<dbReference type="SUPFAM" id="SSF55874">
    <property type="entry name" value="ATPase domain of HSP90 chaperone/DNA topoisomerase II/histidine kinase"/>
    <property type="match status" value="1"/>
</dbReference>
<keyword evidence="6" id="KW-0418">Kinase</keyword>
<dbReference type="PROSITE" id="PS50113">
    <property type="entry name" value="PAC"/>
    <property type="match status" value="1"/>
</dbReference>
<dbReference type="SMART" id="SM00387">
    <property type="entry name" value="HATPase_c"/>
    <property type="match status" value="1"/>
</dbReference>
<evidence type="ECO:0000313" key="17">
    <source>
        <dbReference type="Proteomes" id="UP000798046"/>
    </source>
</evidence>
<dbReference type="InterPro" id="IPR000014">
    <property type="entry name" value="PAS"/>
</dbReference>
<keyword evidence="4" id="KW-0808">Transferase</keyword>
<dbReference type="Pfam" id="PF00072">
    <property type="entry name" value="Response_reg"/>
    <property type="match status" value="1"/>
</dbReference>
<dbReference type="Gene3D" id="3.30.565.10">
    <property type="entry name" value="Histidine kinase-like ATPase, C-terminal domain"/>
    <property type="match status" value="1"/>
</dbReference>
<keyword evidence="11" id="KW-0472">Membrane</keyword>
<sequence length="940" mass="104009">MTCHRVSPFGRSPPRGYPEMWTPETKKAESAWCLSPKPMQFVGTFLFALLLQSSPAISALSDQPPRHHHVLILYGRVTNLPTHGIINKGLLPALSASDVGDSDLFQEYLDLQHHPDHKYRLELADYLRKKYADETFDVVIALYQDALDFMLREGKELFVGTPIVAAVPKGATGTGNGGRRVLQVVYGFDSLATLRYALALLPETKEIIVISGPTADDAPHLKNALDAVKDLDGKFSIRYLINNSLPEILEEVARERDHAIILYTRLSKDARGTVCAPAIALSDIAKAAKSPVFGLYDSLLGAGIVGGNLISFKDLGQAVARLSMDLIHNRPDARMSHVDFVNHVPMFDWAEMQRWGLQKSRLPKGSILINYRLGFWEQYWGYALIALFFLAGEASLIAYLIRSRRSRIQKEKELQKSEEKYRRIITTAREGIIVTGQDYTITYVNSHISDLLGYTPEELIGTPLPHLVPGDDSSSILTRMNSRRRGESGQYECRYRRKDGSSIWLLVSATPILDDEGRFQGSFAMFTDLTDLKQAEENRLNLERQLLHAQKLESLEVLAGGIAHDFNNILTSIIGYTELAMLRLNPDSPVRDNLKRIEQSAQRAAELARQMLAYSGKGNFVVEPVDLNRLVEDIGPLIEAAIPKNVQLRFEPTNPLPRVTADAGQIRQVVMNLVINASEAIGDHDGSITIGTGWKNCDQGYLRGAWLSDNIAAGLYVYLEVTDTGCGMDRETKAKIFDPFFTTKFTGRGLGMATVQGIVHGHKGSIQIYSEPGKGSIFRILLPAAGEQAGYAPAERQEADFQGDGTVLLVDDEEDVRDIGREMLQLLGYTVVTADDGAEALAAFKENPAVAGIILDLTMPHLDGEHCFRELRKLDPKVKVIMSSGYSVHDIARKFAGLGLAGFIQKPYTLSSLRQVLTDSRDFRPPPYGTGGASGAERKE</sequence>
<evidence type="ECO:0000256" key="6">
    <source>
        <dbReference type="ARBA" id="ARBA00022777"/>
    </source>
</evidence>
<evidence type="ECO:0000256" key="4">
    <source>
        <dbReference type="ARBA" id="ARBA00022679"/>
    </source>
</evidence>
<organism evidence="16 17">
    <name type="scientific">Oryzomonas sagensis</name>
    <dbReference type="NCBI Taxonomy" id="2603857"/>
    <lineage>
        <taxon>Bacteria</taxon>
        <taxon>Pseudomonadati</taxon>
        <taxon>Thermodesulfobacteriota</taxon>
        <taxon>Desulfuromonadia</taxon>
        <taxon>Geobacterales</taxon>
        <taxon>Geobacteraceae</taxon>
        <taxon>Oryzomonas</taxon>
    </lineage>
</organism>
<evidence type="ECO:0000313" key="16">
    <source>
        <dbReference type="EMBL" id="KAB0670552.1"/>
    </source>
</evidence>
<dbReference type="CDD" id="cd00130">
    <property type="entry name" value="PAS"/>
    <property type="match status" value="1"/>
</dbReference>
<evidence type="ECO:0000256" key="10">
    <source>
        <dbReference type="SAM" id="MobiDB-lite"/>
    </source>
</evidence>
<feature type="transmembrane region" description="Helical" evidence="11">
    <location>
        <begin position="379"/>
        <end position="401"/>
    </location>
</feature>
<dbReference type="SUPFAM" id="SSF47384">
    <property type="entry name" value="Homodimeric domain of signal transducing histidine kinase"/>
    <property type="match status" value="1"/>
</dbReference>
<dbReference type="InterPro" id="IPR004358">
    <property type="entry name" value="Sig_transdc_His_kin-like_C"/>
</dbReference>
<dbReference type="Gene3D" id="3.40.50.2300">
    <property type="match status" value="1"/>
</dbReference>
<keyword evidence="7" id="KW-0067">ATP-binding</keyword>
<dbReference type="Gene3D" id="1.10.287.130">
    <property type="match status" value="1"/>
</dbReference>
<dbReference type="SMART" id="SM00448">
    <property type="entry name" value="REC"/>
    <property type="match status" value="1"/>
</dbReference>
<dbReference type="InterPro" id="IPR036097">
    <property type="entry name" value="HisK_dim/P_sf"/>
</dbReference>
<feature type="region of interest" description="Disordered" evidence="10">
    <location>
        <begin position="921"/>
        <end position="940"/>
    </location>
</feature>
<dbReference type="Pfam" id="PF00989">
    <property type="entry name" value="PAS"/>
    <property type="match status" value="1"/>
</dbReference>
<dbReference type="CDD" id="cd00156">
    <property type="entry name" value="REC"/>
    <property type="match status" value="1"/>
</dbReference>
<dbReference type="InterPro" id="IPR036890">
    <property type="entry name" value="HATPase_C_sf"/>
</dbReference>
<dbReference type="EC" id="2.7.13.3" evidence="2"/>
<dbReference type="PANTHER" id="PTHR43065:SF42">
    <property type="entry name" value="TWO-COMPONENT SENSOR PPRA"/>
    <property type="match status" value="1"/>
</dbReference>
<keyword evidence="5" id="KW-0547">Nucleotide-binding</keyword>
<evidence type="ECO:0000259" key="14">
    <source>
        <dbReference type="PROSITE" id="PS50112"/>
    </source>
</evidence>
<evidence type="ECO:0000259" key="15">
    <source>
        <dbReference type="PROSITE" id="PS50113"/>
    </source>
</evidence>
<feature type="domain" description="Histidine kinase" evidence="12">
    <location>
        <begin position="561"/>
        <end position="786"/>
    </location>
</feature>
<dbReference type="InterPro" id="IPR003661">
    <property type="entry name" value="HisK_dim/P_dom"/>
</dbReference>
<accession>A0ABQ6TQ83</accession>
<evidence type="ECO:0000256" key="1">
    <source>
        <dbReference type="ARBA" id="ARBA00000085"/>
    </source>
</evidence>
<feature type="domain" description="Response regulatory" evidence="13">
    <location>
        <begin position="806"/>
        <end position="921"/>
    </location>
</feature>
<dbReference type="PROSITE" id="PS50112">
    <property type="entry name" value="PAS"/>
    <property type="match status" value="1"/>
</dbReference>
<reference evidence="16 17" key="1">
    <citation type="journal article" date="2020" name="Microorganisms">
        <title>Description of Three Novel Members in the Family Geobacteraceae, Oryzomonas japonicum gen. nov., sp. nov., Oryzomonas sagensis sp. nov., and Oryzomonas ruber sp. nov.</title>
        <authorList>
            <person name="Xu Z."/>
            <person name="Masuda Y."/>
            <person name="Hayakawa C."/>
            <person name="Ushijima N."/>
            <person name="Kawano K."/>
            <person name="Shiratori Y."/>
            <person name="Senoo K."/>
            <person name="Itoh H."/>
        </authorList>
    </citation>
    <scope>NUCLEOTIDE SEQUENCE [LARGE SCALE GENOMIC DNA]</scope>
    <source>
        <strain evidence="16 17">Red100</strain>
    </source>
</reference>
<evidence type="ECO:0000256" key="11">
    <source>
        <dbReference type="SAM" id="Phobius"/>
    </source>
</evidence>
<evidence type="ECO:0000256" key="3">
    <source>
        <dbReference type="ARBA" id="ARBA00022553"/>
    </source>
</evidence>
<name>A0ABQ6TQ83_9BACT</name>
<dbReference type="InterPro" id="IPR003594">
    <property type="entry name" value="HATPase_dom"/>
</dbReference>
<feature type="modified residue" description="4-aspartylphosphate" evidence="9">
    <location>
        <position position="856"/>
    </location>
</feature>
<dbReference type="InterPro" id="IPR000700">
    <property type="entry name" value="PAS-assoc_C"/>
</dbReference>
<evidence type="ECO:0000256" key="9">
    <source>
        <dbReference type="PROSITE-ProRule" id="PRU00169"/>
    </source>
</evidence>
<dbReference type="PROSITE" id="PS50109">
    <property type="entry name" value="HIS_KIN"/>
    <property type="match status" value="1"/>
</dbReference>
<dbReference type="PANTHER" id="PTHR43065">
    <property type="entry name" value="SENSOR HISTIDINE KINASE"/>
    <property type="match status" value="1"/>
</dbReference>
<keyword evidence="8" id="KW-0902">Two-component regulatory system</keyword>
<dbReference type="NCBIfam" id="TIGR00229">
    <property type="entry name" value="sensory_box"/>
    <property type="match status" value="1"/>
</dbReference>
<dbReference type="Pfam" id="PF00512">
    <property type="entry name" value="HisKA"/>
    <property type="match status" value="1"/>
</dbReference>
<gene>
    <name evidence="16" type="ORF">F6V30_10470</name>
</gene>
<keyword evidence="3 9" id="KW-0597">Phosphoprotein</keyword>
<dbReference type="InterPro" id="IPR005467">
    <property type="entry name" value="His_kinase_dom"/>
</dbReference>
<protein>
    <recommendedName>
        <fullName evidence="2">histidine kinase</fullName>
        <ecNumber evidence="2">2.7.13.3</ecNumber>
    </recommendedName>
</protein>
<feature type="domain" description="PAC" evidence="15">
    <location>
        <begin position="489"/>
        <end position="541"/>
    </location>
</feature>
<evidence type="ECO:0000259" key="12">
    <source>
        <dbReference type="PROSITE" id="PS50109"/>
    </source>
</evidence>
<feature type="domain" description="PAS" evidence="14">
    <location>
        <begin position="417"/>
        <end position="487"/>
    </location>
</feature>
<dbReference type="CDD" id="cd00082">
    <property type="entry name" value="HisKA"/>
    <property type="match status" value="1"/>
</dbReference>
<dbReference type="SMART" id="SM00086">
    <property type="entry name" value="PAC"/>
    <property type="match status" value="1"/>
</dbReference>
<comment type="caution">
    <text evidence="16">The sequence shown here is derived from an EMBL/GenBank/DDBJ whole genome shotgun (WGS) entry which is preliminary data.</text>
</comment>
<evidence type="ECO:0000256" key="8">
    <source>
        <dbReference type="ARBA" id="ARBA00023012"/>
    </source>
</evidence>
<dbReference type="InterPro" id="IPR035965">
    <property type="entry name" value="PAS-like_dom_sf"/>
</dbReference>
<evidence type="ECO:0000259" key="13">
    <source>
        <dbReference type="PROSITE" id="PS50110"/>
    </source>
</evidence>
<dbReference type="SMART" id="SM00091">
    <property type="entry name" value="PAS"/>
    <property type="match status" value="1"/>
</dbReference>
<keyword evidence="17" id="KW-1185">Reference proteome</keyword>
<comment type="catalytic activity">
    <reaction evidence="1">
        <text>ATP + protein L-histidine = ADP + protein N-phospho-L-histidine.</text>
        <dbReference type="EC" id="2.7.13.3"/>
    </reaction>
</comment>
<evidence type="ECO:0000256" key="7">
    <source>
        <dbReference type="ARBA" id="ARBA00022840"/>
    </source>
</evidence>
<dbReference type="SUPFAM" id="SSF55785">
    <property type="entry name" value="PYP-like sensor domain (PAS domain)"/>
    <property type="match status" value="1"/>
</dbReference>
<keyword evidence="11" id="KW-0812">Transmembrane</keyword>
<dbReference type="EMBL" id="VZRA01000002">
    <property type="protein sequence ID" value="KAB0670552.1"/>
    <property type="molecule type" value="Genomic_DNA"/>
</dbReference>